<evidence type="ECO:0000259" key="3">
    <source>
        <dbReference type="Pfam" id="PF13439"/>
    </source>
</evidence>
<name>A0A362X2E2_9FLAO</name>
<sequence>MKKNILVDAHIFDDKYQGTRTYLKGLYSELIPIANNWHFFLVARDIENLKKEFGAHQNVTYVQLKSKNKFRRLLIEFPQIIRNHKIEYAHFQYICPPIKNCKLVITIHDILFEQSEFRKFFPLKYRVVNSFLFRWSSKKADLLLTVSQYSRVKISELYNIPIDSIYITPNAVINNEYTEQAVEARIASLGKFILYVSRVEPRKNHLGLLKAFVELNLAEKGYKLVFIGKKDILYKELETYITNNLAKITGNVIWLHSISNKSLEAYYKNCELFVFPSFAEGFGIPPLEAIAHKSKILCSKNTAMADFDLPDALVFDPNNIEELKYKMTVQLASKEVQLQVYNKILAKYNWLKIAQDYFKLLEKHHNKV</sequence>
<feature type="domain" description="Glycosyltransferase subfamily 4-like N-terminal" evidence="3">
    <location>
        <begin position="55"/>
        <end position="172"/>
    </location>
</feature>
<dbReference type="PANTHER" id="PTHR46401:SF2">
    <property type="entry name" value="GLYCOSYLTRANSFERASE WBBK-RELATED"/>
    <property type="match status" value="1"/>
</dbReference>
<dbReference type="Gene3D" id="3.40.50.2000">
    <property type="entry name" value="Glycogen Phosphorylase B"/>
    <property type="match status" value="2"/>
</dbReference>
<reference evidence="4 5" key="1">
    <citation type="submission" date="2018-02" db="EMBL/GenBank/DDBJ databases">
        <title>Genomic Encyclopedia of Archaeal and Bacterial Type Strains, Phase II (KMG-II): from individual species to whole genera.</title>
        <authorList>
            <person name="Goeker M."/>
        </authorList>
    </citation>
    <scope>NUCLEOTIDE SEQUENCE [LARGE SCALE GENOMIC DNA]</scope>
    <source>
        <strain evidence="4 5">DSM 21165</strain>
    </source>
</reference>
<protein>
    <submittedName>
        <fullName evidence="4">Glycosyltransferase involved in cell wall biosynthesis</fullName>
    </submittedName>
</protein>
<dbReference type="PANTHER" id="PTHR46401">
    <property type="entry name" value="GLYCOSYLTRANSFERASE WBBK-RELATED"/>
    <property type="match status" value="1"/>
</dbReference>
<evidence type="ECO:0000313" key="5">
    <source>
        <dbReference type="Proteomes" id="UP000251545"/>
    </source>
</evidence>
<proteinExistence type="predicted"/>
<evidence type="ECO:0000259" key="2">
    <source>
        <dbReference type="Pfam" id="PF00534"/>
    </source>
</evidence>
<dbReference type="EMBL" id="PVEO01000003">
    <property type="protein sequence ID" value="PQV49655.1"/>
    <property type="molecule type" value="Genomic_DNA"/>
</dbReference>
<dbReference type="InterPro" id="IPR028098">
    <property type="entry name" value="Glyco_trans_4-like_N"/>
</dbReference>
<evidence type="ECO:0000256" key="1">
    <source>
        <dbReference type="ARBA" id="ARBA00022679"/>
    </source>
</evidence>
<dbReference type="InterPro" id="IPR001296">
    <property type="entry name" value="Glyco_trans_1"/>
</dbReference>
<dbReference type="GO" id="GO:0009103">
    <property type="term" value="P:lipopolysaccharide biosynthetic process"/>
    <property type="evidence" value="ECO:0007669"/>
    <property type="project" value="TreeGrafter"/>
</dbReference>
<dbReference type="Pfam" id="PF13439">
    <property type="entry name" value="Glyco_transf_4"/>
    <property type="match status" value="1"/>
</dbReference>
<gene>
    <name evidence="4" type="ORF">CLV33_103293</name>
</gene>
<dbReference type="SUPFAM" id="SSF53756">
    <property type="entry name" value="UDP-Glycosyltransferase/glycogen phosphorylase"/>
    <property type="match status" value="1"/>
</dbReference>
<accession>A0A362X2E2</accession>
<dbReference type="RefSeq" id="WP_105473379.1">
    <property type="nucleotide sequence ID" value="NZ_PVEO01000003.1"/>
</dbReference>
<dbReference type="CDD" id="cd03809">
    <property type="entry name" value="GT4_MtfB-like"/>
    <property type="match status" value="1"/>
</dbReference>
<dbReference type="Pfam" id="PF00534">
    <property type="entry name" value="Glycos_transf_1"/>
    <property type="match status" value="1"/>
</dbReference>
<organism evidence="4 5">
    <name type="scientific">Jejuia pallidilutea</name>
    <dbReference type="NCBI Taxonomy" id="504487"/>
    <lineage>
        <taxon>Bacteria</taxon>
        <taxon>Pseudomonadati</taxon>
        <taxon>Bacteroidota</taxon>
        <taxon>Flavobacteriia</taxon>
        <taxon>Flavobacteriales</taxon>
        <taxon>Flavobacteriaceae</taxon>
        <taxon>Jejuia</taxon>
    </lineage>
</organism>
<dbReference type="Proteomes" id="UP000251545">
    <property type="component" value="Unassembled WGS sequence"/>
</dbReference>
<keyword evidence="1 4" id="KW-0808">Transferase</keyword>
<evidence type="ECO:0000313" key="4">
    <source>
        <dbReference type="EMBL" id="PQV49655.1"/>
    </source>
</evidence>
<dbReference type="AlphaFoldDB" id="A0A362X2E2"/>
<feature type="domain" description="Glycosyl transferase family 1" evidence="2">
    <location>
        <begin position="188"/>
        <end position="335"/>
    </location>
</feature>
<comment type="caution">
    <text evidence="4">The sequence shown here is derived from an EMBL/GenBank/DDBJ whole genome shotgun (WGS) entry which is preliminary data.</text>
</comment>
<dbReference type="GO" id="GO:0016757">
    <property type="term" value="F:glycosyltransferase activity"/>
    <property type="evidence" value="ECO:0007669"/>
    <property type="project" value="InterPro"/>
</dbReference>